<reference key="1">
    <citation type="submission" date="2010-11" db="EMBL/GenBank/DDBJ databases">
        <title>The complete sequence of chromosome of Isophaera pallida ATCC 43644.</title>
        <authorList>
            <consortium name="US DOE Joint Genome Institute (JGI-PGF)"/>
            <person name="Lucas S."/>
            <person name="Copeland A."/>
            <person name="Lapidus A."/>
            <person name="Bruce D."/>
            <person name="Goodwin L."/>
            <person name="Pitluck S."/>
            <person name="Kyrpides N."/>
            <person name="Mavromatis K."/>
            <person name="Pagani I."/>
            <person name="Ivanova N."/>
            <person name="Saunders E."/>
            <person name="Brettin T."/>
            <person name="Detter J.C."/>
            <person name="Han C."/>
            <person name="Tapia R."/>
            <person name="Land M."/>
            <person name="Hauser L."/>
            <person name="Markowitz V."/>
            <person name="Cheng J.-F."/>
            <person name="Hugenholtz P."/>
            <person name="Woyke T."/>
            <person name="Wu D."/>
            <person name="Eisen J.A."/>
        </authorList>
    </citation>
    <scope>NUCLEOTIDE SEQUENCE</scope>
    <source>
        <strain>ATCC 43644</strain>
    </source>
</reference>
<feature type="compositionally biased region" description="Basic and acidic residues" evidence="1">
    <location>
        <begin position="222"/>
        <end position="235"/>
    </location>
</feature>
<dbReference type="SUPFAM" id="SSF110849">
    <property type="entry name" value="ParB/Sulfiredoxin"/>
    <property type="match status" value="1"/>
</dbReference>
<dbReference type="STRING" id="575540.Isop_2638"/>
<name>E8QZ66_ISOPI</name>
<evidence type="ECO:0000256" key="1">
    <source>
        <dbReference type="SAM" id="MobiDB-lite"/>
    </source>
</evidence>
<reference evidence="2 3" key="2">
    <citation type="journal article" date="2011" name="Stand. Genomic Sci.">
        <title>Complete genome sequence of Isosphaera pallida type strain (IS1B).</title>
        <authorList>
            <consortium name="US DOE Joint Genome Institute (JGI-PGF)"/>
            <person name="Goker M."/>
            <person name="Cleland D."/>
            <person name="Saunders E."/>
            <person name="Lapidus A."/>
            <person name="Nolan M."/>
            <person name="Lucas S."/>
            <person name="Hammon N."/>
            <person name="Deshpande S."/>
            <person name="Cheng J.F."/>
            <person name="Tapia R."/>
            <person name="Han C."/>
            <person name="Goodwin L."/>
            <person name="Pitluck S."/>
            <person name="Liolios K."/>
            <person name="Pagani I."/>
            <person name="Ivanova N."/>
            <person name="Mavromatis K."/>
            <person name="Pati A."/>
            <person name="Chen A."/>
            <person name="Palaniappan K."/>
            <person name="Land M."/>
            <person name="Hauser L."/>
            <person name="Chang Y.J."/>
            <person name="Jeffries C.D."/>
            <person name="Detter J.C."/>
            <person name="Beck B."/>
            <person name="Woyke T."/>
            <person name="Bristow J."/>
            <person name="Eisen J.A."/>
            <person name="Markowitz V."/>
            <person name="Hugenholtz P."/>
            <person name="Kyrpides N.C."/>
            <person name="Klenk H.P."/>
        </authorList>
    </citation>
    <scope>NUCLEOTIDE SEQUENCE [LARGE SCALE GENOMIC DNA]</scope>
    <source>
        <strain evidence="3">ATCC 43644 / DSM 9630 / IS1B</strain>
    </source>
</reference>
<protein>
    <recommendedName>
        <fullName evidence="4">ParB domain protein nuclease</fullName>
    </recommendedName>
</protein>
<organism evidence="2 3">
    <name type="scientific">Isosphaera pallida (strain ATCC 43644 / DSM 9630 / IS1B)</name>
    <dbReference type="NCBI Taxonomy" id="575540"/>
    <lineage>
        <taxon>Bacteria</taxon>
        <taxon>Pseudomonadati</taxon>
        <taxon>Planctomycetota</taxon>
        <taxon>Planctomycetia</taxon>
        <taxon>Isosphaerales</taxon>
        <taxon>Isosphaeraceae</taxon>
        <taxon>Isosphaera</taxon>
    </lineage>
</organism>
<dbReference type="AlphaFoldDB" id="E8QZ66"/>
<feature type="region of interest" description="Disordered" evidence="1">
    <location>
        <begin position="173"/>
        <end position="312"/>
    </location>
</feature>
<dbReference type="InterPro" id="IPR036086">
    <property type="entry name" value="ParB/Sulfiredoxin_sf"/>
</dbReference>
<keyword evidence="3" id="KW-1185">Reference proteome</keyword>
<dbReference type="eggNOG" id="COG1475">
    <property type="taxonomic scope" value="Bacteria"/>
</dbReference>
<proteinExistence type="predicted"/>
<evidence type="ECO:0008006" key="4">
    <source>
        <dbReference type="Google" id="ProtNLM"/>
    </source>
</evidence>
<evidence type="ECO:0000313" key="3">
    <source>
        <dbReference type="Proteomes" id="UP000008631"/>
    </source>
</evidence>
<feature type="compositionally biased region" description="Low complexity" evidence="1">
    <location>
        <begin position="298"/>
        <end position="310"/>
    </location>
</feature>
<dbReference type="InParanoid" id="E8QZ66"/>
<dbReference type="KEGG" id="ipa:Isop_2638"/>
<feature type="region of interest" description="Disordered" evidence="1">
    <location>
        <begin position="1"/>
        <end position="21"/>
    </location>
</feature>
<sequence>MSPTATSETDRAETRTPDPTPAAEVVLTTLNLEEVILDPLLNLRDALDEETVARYVEAGDRLPPVTVFEVDGRHLLADGFHRFAAVARRNGGRIRAEVRKGRLHDALWWAAFANLRHGLPLNRHERRRAIELGVKLHPDWSDRKLAETLGASRELIAKLRRDLTAAGEIPGVETRVGSDGRLYSVGLPRDPNETLPTERVPAGIETAPEARMDDCSGNQSSPRRDRRDRVERADRPQTGSSPAENDANAFQAALKRRDTCGDGKEDRSDWPASRSHTNTNQDDANVAPWEGPDEFDGPSNPSDASSPAAESHFEAGPVRRVLIADDSEVLRIVARQLGEIASWFDQKDFQRAYHHASPQAREELRRAAIDLTARLTALEG</sequence>
<dbReference type="Proteomes" id="UP000008631">
    <property type="component" value="Chromosome"/>
</dbReference>
<dbReference type="OrthoDB" id="255855at2"/>
<gene>
    <name evidence="2" type="ordered locus">Isop_2638</name>
</gene>
<feature type="compositionally biased region" description="Polar residues" evidence="1">
    <location>
        <begin position="274"/>
        <end position="283"/>
    </location>
</feature>
<evidence type="ECO:0000313" key="2">
    <source>
        <dbReference type="EMBL" id="ADV63208.1"/>
    </source>
</evidence>
<dbReference type="RefSeq" id="WP_013565496.1">
    <property type="nucleotide sequence ID" value="NC_014962.1"/>
</dbReference>
<accession>E8QZ66</accession>
<dbReference type="HOGENOM" id="CLU_727197_0_0_0"/>
<dbReference type="EMBL" id="CP002353">
    <property type="protein sequence ID" value="ADV63208.1"/>
    <property type="molecule type" value="Genomic_DNA"/>
</dbReference>
<feature type="compositionally biased region" description="Basic and acidic residues" evidence="1">
    <location>
        <begin position="255"/>
        <end position="269"/>
    </location>
</feature>